<dbReference type="PRINTS" id="PR00320">
    <property type="entry name" value="GPROTEINBRPT"/>
</dbReference>
<gene>
    <name evidence="7" type="ORF">FIBSPDRAFT_924484</name>
</gene>
<feature type="repeat" description="WD" evidence="3">
    <location>
        <begin position="1040"/>
        <end position="1074"/>
    </location>
</feature>
<evidence type="ECO:0000256" key="3">
    <source>
        <dbReference type="PROSITE-ProRule" id="PRU00221"/>
    </source>
</evidence>
<evidence type="ECO:0000256" key="5">
    <source>
        <dbReference type="SAM" id="SignalP"/>
    </source>
</evidence>
<dbReference type="Proteomes" id="UP000076532">
    <property type="component" value="Unassembled WGS sequence"/>
</dbReference>
<dbReference type="InterPro" id="IPR036322">
    <property type="entry name" value="WD40_repeat_dom_sf"/>
</dbReference>
<evidence type="ECO:0000256" key="1">
    <source>
        <dbReference type="ARBA" id="ARBA00022574"/>
    </source>
</evidence>
<keyword evidence="2" id="KW-0677">Repeat</keyword>
<dbReference type="SUPFAM" id="SSF50978">
    <property type="entry name" value="WD40 repeat-like"/>
    <property type="match status" value="2"/>
</dbReference>
<dbReference type="EMBL" id="KV417482">
    <property type="protein sequence ID" value="KZP33489.1"/>
    <property type="molecule type" value="Genomic_DNA"/>
</dbReference>
<dbReference type="STRING" id="436010.A0A166W8C4"/>
<accession>A0A166W8C4</accession>
<feature type="repeat" description="WD" evidence="3">
    <location>
        <begin position="825"/>
        <end position="866"/>
    </location>
</feature>
<feature type="repeat" description="WD" evidence="3">
    <location>
        <begin position="1295"/>
        <end position="1336"/>
    </location>
</feature>
<evidence type="ECO:0000256" key="2">
    <source>
        <dbReference type="ARBA" id="ARBA00022737"/>
    </source>
</evidence>
<dbReference type="CDD" id="cd00200">
    <property type="entry name" value="WD40"/>
    <property type="match status" value="2"/>
</dbReference>
<feature type="repeat" description="WD" evidence="3">
    <location>
        <begin position="792"/>
        <end position="823"/>
    </location>
</feature>
<organism evidence="7 8">
    <name type="scientific">Athelia psychrophila</name>
    <dbReference type="NCBI Taxonomy" id="1759441"/>
    <lineage>
        <taxon>Eukaryota</taxon>
        <taxon>Fungi</taxon>
        <taxon>Dikarya</taxon>
        <taxon>Basidiomycota</taxon>
        <taxon>Agaricomycotina</taxon>
        <taxon>Agaricomycetes</taxon>
        <taxon>Agaricomycetidae</taxon>
        <taxon>Atheliales</taxon>
        <taxon>Atheliaceae</taxon>
        <taxon>Athelia</taxon>
    </lineage>
</organism>
<evidence type="ECO:0000313" key="7">
    <source>
        <dbReference type="EMBL" id="KZP33489.1"/>
    </source>
</evidence>
<feature type="repeat" description="WD" evidence="3">
    <location>
        <begin position="1209"/>
        <end position="1250"/>
    </location>
</feature>
<keyword evidence="1 3" id="KW-0853">WD repeat</keyword>
<feature type="repeat" description="WD" evidence="3">
    <location>
        <begin position="868"/>
        <end position="909"/>
    </location>
</feature>
<dbReference type="InterPro" id="IPR020472">
    <property type="entry name" value="WD40_PAC1"/>
</dbReference>
<dbReference type="OrthoDB" id="538223at2759"/>
<feature type="repeat" description="WD" evidence="3">
    <location>
        <begin position="954"/>
        <end position="995"/>
    </location>
</feature>
<keyword evidence="8" id="KW-1185">Reference proteome</keyword>
<feature type="repeat" description="WD" evidence="3">
    <location>
        <begin position="997"/>
        <end position="1038"/>
    </location>
</feature>
<feature type="region of interest" description="Disordered" evidence="4">
    <location>
        <begin position="165"/>
        <end position="192"/>
    </location>
</feature>
<feature type="repeat" description="WD" evidence="3">
    <location>
        <begin position="1252"/>
        <end position="1293"/>
    </location>
</feature>
<dbReference type="InterPro" id="IPR056884">
    <property type="entry name" value="NPHP3-like_N"/>
</dbReference>
<feature type="repeat" description="WD" evidence="3">
    <location>
        <begin position="1167"/>
        <end position="1207"/>
    </location>
</feature>
<feature type="repeat" description="WD" evidence="3">
    <location>
        <begin position="1338"/>
        <end position="1379"/>
    </location>
</feature>
<dbReference type="Pfam" id="PF24883">
    <property type="entry name" value="NPHP3_N"/>
    <property type="match status" value="1"/>
</dbReference>
<evidence type="ECO:0000256" key="4">
    <source>
        <dbReference type="SAM" id="MobiDB-lite"/>
    </source>
</evidence>
<dbReference type="InterPro" id="IPR019775">
    <property type="entry name" value="WD40_repeat_CS"/>
</dbReference>
<feature type="signal peptide" evidence="5">
    <location>
        <begin position="1"/>
        <end position="22"/>
    </location>
</feature>
<dbReference type="SUPFAM" id="SSF52540">
    <property type="entry name" value="P-loop containing nucleoside triphosphate hydrolases"/>
    <property type="match status" value="1"/>
</dbReference>
<dbReference type="PROSITE" id="PS50837">
    <property type="entry name" value="NACHT"/>
    <property type="match status" value="1"/>
</dbReference>
<proteinExistence type="predicted"/>
<dbReference type="PROSITE" id="PS50294">
    <property type="entry name" value="WD_REPEATS_REGION"/>
    <property type="match status" value="10"/>
</dbReference>
<feature type="domain" description="NACHT" evidence="6">
    <location>
        <begin position="267"/>
        <end position="414"/>
    </location>
</feature>
<evidence type="ECO:0000259" key="6">
    <source>
        <dbReference type="PROSITE" id="PS50837"/>
    </source>
</evidence>
<dbReference type="SMART" id="SM00320">
    <property type="entry name" value="WD40"/>
    <property type="match status" value="14"/>
</dbReference>
<dbReference type="InterPro" id="IPR001680">
    <property type="entry name" value="WD40_rpt"/>
</dbReference>
<feature type="chain" id="PRO_5007881659" evidence="5">
    <location>
        <begin position="23"/>
        <end position="1536"/>
    </location>
</feature>
<dbReference type="InterPro" id="IPR050349">
    <property type="entry name" value="WD_LIS1/nudF_dynein_reg"/>
</dbReference>
<dbReference type="InterPro" id="IPR015943">
    <property type="entry name" value="WD40/YVTN_repeat-like_dom_sf"/>
</dbReference>
<protein>
    <submittedName>
        <fullName evidence="7">WD40 repeat-like protein</fullName>
    </submittedName>
</protein>
<dbReference type="Pfam" id="PF00400">
    <property type="entry name" value="WD40"/>
    <property type="match status" value="12"/>
</dbReference>
<keyword evidence="5" id="KW-0732">Signal</keyword>
<dbReference type="InterPro" id="IPR027417">
    <property type="entry name" value="P-loop_NTPase"/>
</dbReference>
<reference evidence="7 8" key="1">
    <citation type="journal article" date="2016" name="Mol. Biol. Evol.">
        <title>Comparative Genomics of Early-Diverging Mushroom-Forming Fungi Provides Insights into the Origins of Lignocellulose Decay Capabilities.</title>
        <authorList>
            <person name="Nagy L.G."/>
            <person name="Riley R."/>
            <person name="Tritt A."/>
            <person name="Adam C."/>
            <person name="Daum C."/>
            <person name="Floudas D."/>
            <person name="Sun H."/>
            <person name="Yadav J.S."/>
            <person name="Pangilinan J."/>
            <person name="Larsson K.H."/>
            <person name="Matsuura K."/>
            <person name="Barry K."/>
            <person name="Labutti K."/>
            <person name="Kuo R."/>
            <person name="Ohm R.A."/>
            <person name="Bhattacharya S.S."/>
            <person name="Shirouzu T."/>
            <person name="Yoshinaga Y."/>
            <person name="Martin F.M."/>
            <person name="Grigoriev I.V."/>
            <person name="Hibbett D.S."/>
        </authorList>
    </citation>
    <scope>NUCLEOTIDE SEQUENCE [LARGE SCALE GENOMIC DNA]</scope>
    <source>
        <strain evidence="7 8">CBS 109695</strain>
    </source>
</reference>
<dbReference type="Gene3D" id="2.130.10.10">
    <property type="entry name" value="YVTN repeat-like/Quinoprotein amine dehydrogenase"/>
    <property type="match status" value="5"/>
</dbReference>
<dbReference type="PROSITE" id="PS00678">
    <property type="entry name" value="WD_REPEATS_1"/>
    <property type="match status" value="7"/>
</dbReference>
<name>A0A166W8C4_9AGAM</name>
<evidence type="ECO:0000313" key="8">
    <source>
        <dbReference type="Proteomes" id="UP000076532"/>
    </source>
</evidence>
<dbReference type="PROSITE" id="PS50082">
    <property type="entry name" value="WD_REPEATS_2"/>
    <property type="match status" value="11"/>
</dbReference>
<dbReference type="PANTHER" id="PTHR44129">
    <property type="entry name" value="WD REPEAT-CONTAINING PROTEIN POP1"/>
    <property type="match status" value="1"/>
</dbReference>
<sequence>MVKLKPLLFALLPVVTTPPMACVQEVNNVGCQNYTSHWLHQIRSIESSSSWNKPYILKHNENFGLKTAVIPARAAQPEPTETLLFTVDTHCLELCDCSLMANYHSIPLSSVDSSPPRISLQNFACTRPEYSLLSVLHEWGYSLQVSPVDIVLLCFIASKATGQPTVNPYPSRPSSALSPEPTTSSQPYRPTASFQTASTYDDSVVTNVNGDLNVVYQQSAPHALDLLKMLDPAVMDATLRPLCLDGTRQDILHILICDLTAAMPETNVIWLCGIAGSGKSTIATTVAEQLHDRGQRGAFLFFDRNSPAHSGPSGVIRTLACQLAFSNDVLRDAICDAIELDPQIATRPLESQFKALVLAPLRSCASKMSKPMVIILDAFDECGDPQSRKALVHLLSTQLPQLPNQFRFLVTSRPELDLTNAFGSHPVIKSISLNAAKWASSADVLCYLHHELDGLYQARRRSDELPPGWPGAEKLEKFGSRASDSFIWAATAIRFLDAGDDLDECLDRLLGQVLGAVVVGRIPLTDDVIDGMLGLEHSKSCRRILRRLGCLLQWSEGLPIRTLHASFADYLTDARACGDQPWFIDQSKHHTDFTIGCFQVMKRLLRFNTCGLETSYLMNRDVPCLAERIDAHIPPTLRYACLFWHEHLRHGNTSRDVQRLILEFFRASFLYWLEVLSLMGEGRVAWEAMVIVKRHSKDGYHDHDHNEVQDFAEDGSKFVRAFASIISDSAPHVYLSALPFAPSTSIIRQHYSSVIKNTLHVDKNAIAHWPSCEQVIEGRTGPWTRSPGIELIVFSPDGEHIASGSQDNTICIWDAHTGALVADPFEGHTEVVNSLAFSLDGERVMSGSDDCTIRIWDATTGKLLVGPLEGHNEGVLSVGFSPNSEQVTSFSRGNTIRVWDARSGKLIAGPFSVGDFAVSATAFSPDGKQVALGSWDGDICICDARSGKLIAESMERHCAKVKCVAFSLDGSHVVSGGNSRTVHVWDASTGKLVAGPFKGHTDAVRSVAFSPDSELVASGSSDATVCIWDARTGALVAGPLEGHTARVRCVAFSPDGKRVVSGSKDNTIRIWDIRVANVVPGLKGGIRWVHLMVHSADGERIVSIAKDGAVYTWDACTGELVAGPFKTTTVNMQCMAVSPDGECIASRSSYSTIHIWTVRSGKLLTGPLEHTARVTSVAFSPNGKLVASGSSAGIWIWDTRTGELVAGPCQGHSRDVTCLAFSLNGERLASGTDDGTTRIWDASTGKLVAGPFKGHIGAVRSVALSPDGERMASGSQDKTICIWDVHTGTLVASPLKGHTEAVLSVAFSPDGKYVVSGSRDKTVRIWDAHTGKLVAGPFKDHIGSVHCVAFSANGERVVSGSVDGTIRIFDMPRDSEASPSRKGYTASSQLDNGWMRNSPTELLFWVPPAYRAGLWQPYDTLVLGQPSTRLDLTDFVHGENWAQYRLQQLPALPRGGLLHGPTHAGLQLYELLVAHAWGQSLYSEGRSSGGRRTAPFATVGGRSSGEEGATVVECGVGKLRLARSRLGGTRGLDVSV</sequence>
<dbReference type="Gene3D" id="3.40.50.300">
    <property type="entry name" value="P-loop containing nucleotide triphosphate hydrolases"/>
    <property type="match status" value="1"/>
</dbReference>
<dbReference type="InterPro" id="IPR007111">
    <property type="entry name" value="NACHT_NTPase"/>
</dbReference>